<dbReference type="Proteomes" id="UP000184356">
    <property type="component" value="Unassembled WGS sequence"/>
</dbReference>
<dbReference type="AlphaFoldDB" id="A0A1L9TQI5"/>
<evidence type="ECO:0000313" key="1">
    <source>
        <dbReference type="EMBL" id="OJJ61682.1"/>
    </source>
</evidence>
<keyword evidence="2" id="KW-1185">Reference proteome</keyword>
<accession>A0A1L9TQI5</accession>
<dbReference type="EMBL" id="KV878583">
    <property type="protein sequence ID" value="OJJ61682.1"/>
    <property type="molecule type" value="Genomic_DNA"/>
</dbReference>
<evidence type="ECO:0008006" key="3">
    <source>
        <dbReference type="Google" id="ProtNLM"/>
    </source>
</evidence>
<dbReference type="GeneID" id="63759479"/>
<proteinExistence type="predicted"/>
<reference evidence="2" key="1">
    <citation type="journal article" date="2017" name="Genome Biol.">
        <title>Comparative genomics reveals high biological diversity and specific adaptations in the industrially and medically important fungal genus Aspergillus.</title>
        <authorList>
            <person name="de Vries R.P."/>
            <person name="Riley R."/>
            <person name="Wiebenga A."/>
            <person name="Aguilar-Osorio G."/>
            <person name="Amillis S."/>
            <person name="Uchima C.A."/>
            <person name="Anderluh G."/>
            <person name="Asadollahi M."/>
            <person name="Askin M."/>
            <person name="Barry K."/>
            <person name="Battaglia E."/>
            <person name="Bayram O."/>
            <person name="Benocci T."/>
            <person name="Braus-Stromeyer S.A."/>
            <person name="Caldana C."/>
            <person name="Canovas D."/>
            <person name="Cerqueira G.C."/>
            <person name="Chen F."/>
            <person name="Chen W."/>
            <person name="Choi C."/>
            <person name="Clum A."/>
            <person name="Dos Santos R.A."/>
            <person name="Damasio A.R."/>
            <person name="Diallinas G."/>
            <person name="Emri T."/>
            <person name="Fekete E."/>
            <person name="Flipphi M."/>
            <person name="Freyberg S."/>
            <person name="Gallo A."/>
            <person name="Gournas C."/>
            <person name="Habgood R."/>
            <person name="Hainaut M."/>
            <person name="Harispe M.L."/>
            <person name="Henrissat B."/>
            <person name="Hilden K.S."/>
            <person name="Hope R."/>
            <person name="Hossain A."/>
            <person name="Karabika E."/>
            <person name="Karaffa L."/>
            <person name="Karanyi Z."/>
            <person name="Krasevec N."/>
            <person name="Kuo A."/>
            <person name="Kusch H."/>
            <person name="LaButti K."/>
            <person name="Lagendijk E.L."/>
            <person name="Lapidus A."/>
            <person name="Levasseur A."/>
            <person name="Lindquist E."/>
            <person name="Lipzen A."/>
            <person name="Logrieco A.F."/>
            <person name="MacCabe A."/>
            <person name="Maekelae M.R."/>
            <person name="Malavazi I."/>
            <person name="Melin P."/>
            <person name="Meyer V."/>
            <person name="Mielnichuk N."/>
            <person name="Miskei M."/>
            <person name="Molnar A.P."/>
            <person name="Mule G."/>
            <person name="Ngan C.Y."/>
            <person name="Orejas M."/>
            <person name="Orosz E."/>
            <person name="Ouedraogo J.P."/>
            <person name="Overkamp K.M."/>
            <person name="Park H.-S."/>
            <person name="Perrone G."/>
            <person name="Piumi F."/>
            <person name="Punt P.J."/>
            <person name="Ram A.F."/>
            <person name="Ramon A."/>
            <person name="Rauscher S."/>
            <person name="Record E."/>
            <person name="Riano-Pachon D.M."/>
            <person name="Robert V."/>
            <person name="Roehrig J."/>
            <person name="Ruller R."/>
            <person name="Salamov A."/>
            <person name="Salih N.S."/>
            <person name="Samson R.A."/>
            <person name="Sandor E."/>
            <person name="Sanguinetti M."/>
            <person name="Schuetze T."/>
            <person name="Sepcic K."/>
            <person name="Shelest E."/>
            <person name="Sherlock G."/>
            <person name="Sophianopoulou V."/>
            <person name="Squina F.M."/>
            <person name="Sun H."/>
            <person name="Susca A."/>
            <person name="Todd R.B."/>
            <person name="Tsang A."/>
            <person name="Unkles S.E."/>
            <person name="van de Wiele N."/>
            <person name="van Rossen-Uffink D."/>
            <person name="Oliveira J.V."/>
            <person name="Vesth T.C."/>
            <person name="Visser J."/>
            <person name="Yu J.-H."/>
            <person name="Zhou M."/>
            <person name="Andersen M.R."/>
            <person name="Archer D.B."/>
            <person name="Baker S.E."/>
            <person name="Benoit I."/>
            <person name="Brakhage A.A."/>
            <person name="Braus G.H."/>
            <person name="Fischer R."/>
            <person name="Frisvad J.C."/>
            <person name="Goldman G.H."/>
            <person name="Houbraken J."/>
            <person name="Oakley B."/>
            <person name="Pocsi I."/>
            <person name="Scazzocchio C."/>
            <person name="Seiboth B."/>
            <person name="vanKuyk P.A."/>
            <person name="Wortman J."/>
            <person name="Dyer P.S."/>
            <person name="Grigoriev I.V."/>
        </authorList>
    </citation>
    <scope>NUCLEOTIDE SEQUENCE [LARGE SCALE GENOMIC DNA]</scope>
    <source>
        <strain evidence="2">CBS 593.65</strain>
    </source>
</reference>
<dbReference type="VEuPathDB" id="FungiDB:ASPSYDRAFT_169773"/>
<name>A0A1L9TQI5_9EURO</name>
<organism evidence="1 2">
    <name type="scientific">Aspergillus sydowii CBS 593.65</name>
    <dbReference type="NCBI Taxonomy" id="1036612"/>
    <lineage>
        <taxon>Eukaryota</taxon>
        <taxon>Fungi</taxon>
        <taxon>Dikarya</taxon>
        <taxon>Ascomycota</taxon>
        <taxon>Pezizomycotina</taxon>
        <taxon>Eurotiomycetes</taxon>
        <taxon>Eurotiomycetidae</taxon>
        <taxon>Eurotiales</taxon>
        <taxon>Aspergillaceae</taxon>
        <taxon>Aspergillus</taxon>
        <taxon>Aspergillus subgen. Nidulantes</taxon>
    </lineage>
</organism>
<evidence type="ECO:0000313" key="2">
    <source>
        <dbReference type="Proteomes" id="UP000184356"/>
    </source>
</evidence>
<sequence length="481" mass="55327">MANRLSLEIWAQIAGYLENDVDSFPKYARICRHAQSAFEPRIYSTVSVRSEDFEVRRGIMTLAQFNDLTSGTAASGRALIRWLNYTIVIPYELEDYRAVKLENETYSEENPIREENNLAFRASIVSLFQILSSWGEEYRAITLTINVIGRQQVLEPGTREGENLMQLESVPNGEQWVVSPYRARFPQDDASMLPRIFCVEELIYEEYFNFWPGAALQVAAHCDSLSCLRLFVEEPVRPDHLRYLRSRHQAIASALATLPTSIKAFDLWGYQDTPCANFFPSGSTGDELSLNLRGLSLNLRELEVSYTPVALDFLFPLDENASPTPKASSLHWPYLEAIRMDAMHNFLPNGEWLGDRSPRLFEEEENLSGWQLSRDKLHHEKFHRLFISLGLAARRMPRICEIRFVIREYSEIDFEFWNAGGYDEKLSMRMRNAGGYKPDKRVAEAWGFALEDLEVSHNTEDNDGIHFVEADATWSRLPPDP</sequence>
<gene>
    <name evidence="1" type="ORF">ASPSYDRAFT_169773</name>
</gene>
<dbReference type="STRING" id="1036612.A0A1L9TQI5"/>
<dbReference type="RefSeq" id="XP_040705488.1">
    <property type="nucleotide sequence ID" value="XM_040843406.1"/>
</dbReference>
<protein>
    <recommendedName>
        <fullName evidence="3">F-box domain-containing protein</fullName>
    </recommendedName>
</protein>
<dbReference type="OrthoDB" id="4802432at2759"/>